<sequence>MQQASSSEARDHARKAVDDQIEVHARAILDLKTRLNTLTPVASLPPELLSTIFAFVPAKSFTEHYNSSEIVRPYRVNTWVTVAHVCRHWRAIALSSPRFWSYITVTSKRAADEMLARSKKAPLHIVGPVSPYRDGPRKVMEELMSEFSRIHTLRLAGSSQEIQDLFKMVTAPASMLESFKLSDMSSYYDEPEPVILALPAHGVPRLRNLEIDGFPFAWDHPLFCSTLTTLVIHGRIVSVPLGSFETFLSALERMTNLQELELEHVIPQAPSGPPSCKVTLPHLSALRIVASNAECRALLLHLTLPPDVRYYISDTRGAQEPADLFIALQNQLTSSSPMRTACFDEWGEQVSLYGWRAALKYTTYPNPRQPDSGKEPPDLQLEIVTRGPSSAPLRTSTIFTAVTYLDCRLDTVEGPLYHWRWMDVFAGMPNIRHLSVSRNQTTEFLEALSHTDGDDPLTLALPHLEVLKLTSVRLHSRKYSWPPELLDAMVDALIKRCHYGSPVQVLHITSCPNTCQKDVQRLAEIVPEMHWDGTCPVDEDEYFEESIEVDPEEEEVADYNFDYGYDDDDDDDDVGAFELEADLGDLMFDGDLLFGWH</sequence>
<accession>A0A371DEJ8</accession>
<dbReference type="Gene3D" id="1.20.1280.50">
    <property type="match status" value="1"/>
</dbReference>
<evidence type="ECO:0000313" key="2">
    <source>
        <dbReference type="EMBL" id="RDX50974.1"/>
    </source>
</evidence>
<dbReference type="EMBL" id="KZ857397">
    <property type="protein sequence ID" value="RDX50974.1"/>
    <property type="molecule type" value="Genomic_DNA"/>
</dbReference>
<dbReference type="InterPro" id="IPR036047">
    <property type="entry name" value="F-box-like_dom_sf"/>
</dbReference>
<keyword evidence="3" id="KW-1185">Reference proteome</keyword>
<protein>
    <recommendedName>
        <fullName evidence="1">F-box domain-containing protein</fullName>
    </recommendedName>
</protein>
<evidence type="ECO:0000313" key="3">
    <source>
        <dbReference type="Proteomes" id="UP000256964"/>
    </source>
</evidence>
<dbReference type="STRING" id="139420.A0A371DEJ8"/>
<dbReference type="OrthoDB" id="3181669at2759"/>
<dbReference type="Pfam" id="PF12937">
    <property type="entry name" value="F-box-like"/>
    <property type="match status" value="1"/>
</dbReference>
<proteinExistence type="predicted"/>
<dbReference type="PANTHER" id="PTHR38926">
    <property type="entry name" value="F-BOX DOMAIN CONTAINING PROTEIN, EXPRESSED"/>
    <property type="match status" value="1"/>
</dbReference>
<dbReference type="InterPro" id="IPR001810">
    <property type="entry name" value="F-box_dom"/>
</dbReference>
<organism evidence="2 3">
    <name type="scientific">Lentinus brumalis</name>
    <dbReference type="NCBI Taxonomy" id="2498619"/>
    <lineage>
        <taxon>Eukaryota</taxon>
        <taxon>Fungi</taxon>
        <taxon>Dikarya</taxon>
        <taxon>Basidiomycota</taxon>
        <taxon>Agaricomycotina</taxon>
        <taxon>Agaricomycetes</taxon>
        <taxon>Polyporales</taxon>
        <taxon>Polyporaceae</taxon>
        <taxon>Lentinus</taxon>
    </lineage>
</organism>
<dbReference type="AlphaFoldDB" id="A0A371DEJ8"/>
<dbReference type="SUPFAM" id="SSF52047">
    <property type="entry name" value="RNI-like"/>
    <property type="match status" value="1"/>
</dbReference>
<feature type="domain" description="F-box" evidence="1">
    <location>
        <begin position="42"/>
        <end position="103"/>
    </location>
</feature>
<reference evidence="2 3" key="1">
    <citation type="journal article" date="2018" name="Biotechnol. Biofuels">
        <title>Integrative visual omics of the white-rot fungus Polyporus brumalis exposes the biotechnological potential of its oxidative enzymes for delignifying raw plant biomass.</title>
        <authorList>
            <person name="Miyauchi S."/>
            <person name="Rancon A."/>
            <person name="Drula E."/>
            <person name="Hage H."/>
            <person name="Chaduli D."/>
            <person name="Favel A."/>
            <person name="Grisel S."/>
            <person name="Henrissat B."/>
            <person name="Herpoel-Gimbert I."/>
            <person name="Ruiz-Duenas F.J."/>
            <person name="Chevret D."/>
            <person name="Hainaut M."/>
            <person name="Lin J."/>
            <person name="Wang M."/>
            <person name="Pangilinan J."/>
            <person name="Lipzen A."/>
            <person name="Lesage-Meessen L."/>
            <person name="Navarro D."/>
            <person name="Riley R."/>
            <person name="Grigoriev I.V."/>
            <person name="Zhou S."/>
            <person name="Raouche S."/>
            <person name="Rosso M.N."/>
        </authorList>
    </citation>
    <scope>NUCLEOTIDE SEQUENCE [LARGE SCALE GENOMIC DNA]</scope>
    <source>
        <strain evidence="2 3">BRFM 1820</strain>
    </source>
</reference>
<evidence type="ECO:0000259" key="1">
    <source>
        <dbReference type="Pfam" id="PF12937"/>
    </source>
</evidence>
<dbReference type="Proteomes" id="UP000256964">
    <property type="component" value="Unassembled WGS sequence"/>
</dbReference>
<dbReference type="InterPro" id="IPR032675">
    <property type="entry name" value="LRR_dom_sf"/>
</dbReference>
<dbReference type="PANTHER" id="PTHR38926:SF5">
    <property type="entry name" value="F-BOX AND LEUCINE-RICH REPEAT PROTEIN 6"/>
    <property type="match status" value="1"/>
</dbReference>
<dbReference type="Gene3D" id="3.80.10.10">
    <property type="entry name" value="Ribonuclease Inhibitor"/>
    <property type="match status" value="1"/>
</dbReference>
<dbReference type="SUPFAM" id="SSF81383">
    <property type="entry name" value="F-box domain"/>
    <property type="match status" value="1"/>
</dbReference>
<name>A0A371DEJ8_9APHY</name>
<gene>
    <name evidence="2" type="ORF">OH76DRAFT_1379990</name>
</gene>